<name>A0A1I8G4A1_9PLAT</name>
<dbReference type="InterPro" id="IPR029071">
    <property type="entry name" value="Ubiquitin-like_domsf"/>
</dbReference>
<dbReference type="WBParaSite" id="maker-uti_cns_0000790-snap-gene-1.6-mRNA-1">
    <property type="protein sequence ID" value="maker-uti_cns_0000790-snap-gene-1.6-mRNA-1"/>
    <property type="gene ID" value="maker-uti_cns_0000790-snap-gene-1.6"/>
</dbReference>
<dbReference type="InterPro" id="IPR049483">
    <property type="entry name" value="FAF1_2-like_UAS"/>
</dbReference>
<dbReference type="PANTHER" id="PTHR23322:SF96">
    <property type="entry name" value="FAS-ASSOCIATED FACTOR 1"/>
    <property type="match status" value="1"/>
</dbReference>
<dbReference type="PROSITE" id="PS50033">
    <property type="entry name" value="UBX"/>
    <property type="match status" value="1"/>
</dbReference>
<dbReference type="Gene3D" id="3.10.20.90">
    <property type="entry name" value="Phosphatidylinositol 3-kinase Catalytic Subunit, Chain A, domain 1"/>
    <property type="match status" value="2"/>
</dbReference>
<dbReference type="GO" id="GO:0043130">
    <property type="term" value="F:ubiquitin binding"/>
    <property type="evidence" value="ECO:0007669"/>
    <property type="project" value="TreeGrafter"/>
</dbReference>
<dbReference type="GO" id="GO:0036503">
    <property type="term" value="P:ERAD pathway"/>
    <property type="evidence" value="ECO:0007669"/>
    <property type="project" value="TreeGrafter"/>
</dbReference>
<dbReference type="InterPro" id="IPR001012">
    <property type="entry name" value="UBX_dom"/>
</dbReference>
<protein>
    <submittedName>
        <fullName evidence="2">UBX domain-containing protein</fullName>
    </submittedName>
</protein>
<dbReference type="SUPFAM" id="SSF54236">
    <property type="entry name" value="Ubiquitin-like"/>
    <property type="match status" value="1"/>
</dbReference>
<dbReference type="Pfam" id="PF00789">
    <property type="entry name" value="UBX"/>
    <property type="match status" value="1"/>
</dbReference>
<reference evidence="2" key="1">
    <citation type="submission" date="2016-11" db="UniProtKB">
        <authorList>
            <consortium name="WormBaseParasite"/>
        </authorList>
    </citation>
    <scope>IDENTIFICATION</scope>
</reference>
<dbReference type="AlphaFoldDB" id="A0A1I8G4A1"/>
<dbReference type="Gene3D" id="1.10.8.10">
    <property type="entry name" value="DNA helicase RuvA subunit, C-terminal domain"/>
    <property type="match status" value="1"/>
</dbReference>
<organism evidence="1 2">
    <name type="scientific">Macrostomum lignano</name>
    <dbReference type="NCBI Taxonomy" id="282301"/>
    <lineage>
        <taxon>Eukaryota</taxon>
        <taxon>Metazoa</taxon>
        <taxon>Spiralia</taxon>
        <taxon>Lophotrochozoa</taxon>
        <taxon>Platyhelminthes</taxon>
        <taxon>Rhabditophora</taxon>
        <taxon>Macrostomorpha</taxon>
        <taxon>Macrostomida</taxon>
        <taxon>Macrostomidae</taxon>
        <taxon>Macrostomum</taxon>
    </lineage>
</organism>
<dbReference type="SMART" id="SM00594">
    <property type="entry name" value="UAS"/>
    <property type="match status" value="1"/>
</dbReference>
<dbReference type="SMART" id="SM00166">
    <property type="entry name" value="UBX"/>
    <property type="match status" value="1"/>
</dbReference>
<dbReference type="Pfam" id="PF21021">
    <property type="entry name" value="FAF1"/>
    <property type="match status" value="1"/>
</dbReference>
<dbReference type="PANTHER" id="PTHR23322">
    <property type="entry name" value="FAS-ASSOCIATED PROTEIN"/>
    <property type="match status" value="1"/>
</dbReference>
<dbReference type="OrthoDB" id="1920064at2759"/>
<dbReference type="InterPro" id="IPR050730">
    <property type="entry name" value="UBX_domain-protein"/>
</dbReference>
<dbReference type="Proteomes" id="UP000095280">
    <property type="component" value="Unplaced"/>
</dbReference>
<dbReference type="InterPro" id="IPR006577">
    <property type="entry name" value="UAS"/>
</dbReference>
<accession>A0A1I8G4A1</accession>
<dbReference type="STRING" id="282301.A0A1I8G4A1"/>
<proteinExistence type="predicted"/>
<evidence type="ECO:0000313" key="2">
    <source>
        <dbReference type="WBParaSite" id="maker-uti_cns_0000790-snap-gene-1.6-mRNA-1"/>
    </source>
</evidence>
<sequence length="730" mass="79964">MSDCDRNEILANFQAATGLDDIGIAIAILEQESWDLQRALQSYLDTGSHGGGSGINPVESPNVPICEPTVPMMDQDDIAFNAEEAFRRGPFGPSLASLGRVGPPSSSSSRGGSGAGGGRPQRPRPGGNGASTAATGSRSGSELRSRSGASAAAAASSSSNSTGGASRETRSSKQRLLLFKVQLDDDLLHTVERGLAELNVISKESDTVLEIKRQLHQMMQQPIDIDDMRLRGFPSSVSDSTVLASLRLPKETKLSLASADPLVGERSNVTRGRHQPAEYHLTVRNADRTNCSQVFHYRADDCVGRLRTDVYSLWGIPSATQQWSGWDLNWSSTFGLSNLPSHQDLVVRRNPTSAAAAAASATTPAPDDYADYDFDYDDEHDIQMIEDDEEEIIDATTGRRRPVPPRSVPLIPPGCRSDSQGVRQFVENFAARYGSTCPLFNNASLASAIDEADGQSTADKRPLAIYLHHDRSIAAQIFCSNVLTNAAVIEFLNANFVLWPWDLTQPDNAATLVTLAARQLGLDAADRIRQLAPDDLPALLVVAHRPRAAHEIIGDVQGVSDPSAALDMLVKALDEFRAWREAELAEENAREMRTMERLEMQTAYEESLRLDRQKEEQRAEKQRLEREQQERAEAEQRQALAQLPEEPQAGQPAATIRLRLPGGSETRQRRFNPQDRLRHLAAYCASLGYAESNYNLVTAFPRRTLSQLDMDTTFEAAGLVPQETVLLEEK</sequence>
<dbReference type="Pfam" id="PF14555">
    <property type="entry name" value="UBA_4"/>
    <property type="match status" value="1"/>
</dbReference>
<dbReference type="InterPro" id="IPR036249">
    <property type="entry name" value="Thioredoxin-like_sf"/>
</dbReference>
<dbReference type="SUPFAM" id="SSF52833">
    <property type="entry name" value="Thioredoxin-like"/>
    <property type="match status" value="1"/>
</dbReference>
<dbReference type="GO" id="GO:0005783">
    <property type="term" value="C:endoplasmic reticulum"/>
    <property type="evidence" value="ECO:0007669"/>
    <property type="project" value="TreeGrafter"/>
</dbReference>
<evidence type="ECO:0000313" key="1">
    <source>
        <dbReference type="Proteomes" id="UP000095280"/>
    </source>
</evidence>
<keyword evidence="1" id="KW-1185">Reference proteome</keyword>
<dbReference type="Gene3D" id="3.40.30.10">
    <property type="entry name" value="Glutaredoxin"/>
    <property type="match status" value="1"/>
</dbReference>
<dbReference type="GO" id="GO:0005634">
    <property type="term" value="C:nucleus"/>
    <property type="evidence" value="ECO:0007669"/>
    <property type="project" value="TreeGrafter"/>
</dbReference>